<evidence type="ECO:0000256" key="6">
    <source>
        <dbReference type="ARBA" id="ARBA00022576"/>
    </source>
</evidence>
<dbReference type="CDD" id="cd05008">
    <property type="entry name" value="SIS_GlmS_GlmD_1"/>
    <property type="match status" value="1"/>
</dbReference>
<dbReference type="InterPro" id="IPR029055">
    <property type="entry name" value="Ntn_hydrolases_N"/>
</dbReference>
<comment type="subcellular location">
    <subcellularLocation>
        <location evidence="2">Cytoplasm</location>
    </subcellularLocation>
</comment>
<dbReference type="Pfam" id="PF13522">
    <property type="entry name" value="GATase_6"/>
    <property type="match status" value="1"/>
</dbReference>
<dbReference type="GO" id="GO:0006487">
    <property type="term" value="P:protein N-linked glycosylation"/>
    <property type="evidence" value="ECO:0007669"/>
    <property type="project" value="TreeGrafter"/>
</dbReference>
<organism evidence="13 14">
    <name type="scientific">Cafeteria roenbergensis</name>
    <name type="common">Marine flagellate</name>
    <dbReference type="NCBI Taxonomy" id="33653"/>
    <lineage>
        <taxon>Eukaryota</taxon>
        <taxon>Sar</taxon>
        <taxon>Stramenopiles</taxon>
        <taxon>Bigyra</taxon>
        <taxon>Opalozoa</taxon>
        <taxon>Bicosoecida</taxon>
        <taxon>Cafeteriaceae</taxon>
        <taxon>Cafeteria</taxon>
    </lineage>
</organism>
<dbReference type="GO" id="GO:0005829">
    <property type="term" value="C:cytosol"/>
    <property type="evidence" value="ECO:0007669"/>
    <property type="project" value="TreeGrafter"/>
</dbReference>
<dbReference type="OMA" id="HLWQTHP"/>
<dbReference type="SUPFAM" id="SSF53697">
    <property type="entry name" value="SIS domain"/>
    <property type="match status" value="1"/>
</dbReference>
<dbReference type="NCBIfam" id="TIGR01135">
    <property type="entry name" value="glmS"/>
    <property type="match status" value="1"/>
</dbReference>
<sequence>MCGIIAYLGPRQALEILLHGLQRMEYRGYDSAGIAVLSQLADAAGSGSEGAAAAASAAAPGTAHPVKVVKRAGKVARLAAAVEAAGIEGSLGIGHTRWSTHGPPNDSNSHPHCSAGCEVSVVHNGVLENYGSLKKMLQAKGYTFSSDTDTEVLAHLVFDTRKEHPALAPEEAVRKALTLVTGAFGVVFLFSDQPDLLVGARRGSPLILGVGEGEYLLASDASAIVEHTKHVVYLEEDTLVTVRRGGYSISHITETGADGKPLPHDPEVVELELSLEKIEKGGHPHFMIKEIMEQPEVLANAMRGRILDDGSIHLGGIKPLLPRIAKASRIIICACGTSLHAGMVAEYLIESMCRVPVEVEYASEFRYRTPIIKEDDVVIAISQSGETADTLAAVKLAKEAGALCLGFVNVVGSSIARQTDAGVYLHVGPEIGVASTKAFTGQVVVLSMFALALAAERGTLSKEELASRGLALRDSTKLIAGALANADKAYEMAKSFRFAHSFLYLGRGFNYPVALEGALKLKEISYIHAEGYAAAEMKHGPIALIDAFMPVVIMAPKTDPTYDKIKANMEEVAARDGCLIVVTDEGNDEFDSRAEHVLKVPESPEWIAPLVYSIPLQLLSYYIAAFRKCPIDQPRNLAKSVTVE</sequence>
<comment type="catalytic activity">
    <reaction evidence="1">
        <text>D-fructose 6-phosphate + L-glutamine = D-glucosamine 6-phosphate + L-glutamate</text>
        <dbReference type="Rhea" id="RHEA:13237"/>
        <dbReference type="ChEBI" id="CHEBI:29985"/>
        <dbReference type="ChEBI" id="CHEBI:58359"/>
        <dbReference type="ChEBI" id="CHEBI:58725"/>
        <dbReference type="ChEBI" id="CHEBI:61527"/>
        <dbReference type="EC" id="2.6.1.16"/>
    </reaction>
</comment>
<dbReference type="Gene3D" id="3.40.50.10490">
    <property type="entry name" value="Glucose-6-phosphate isomerase like protein, domain 1"/>
    <property type="match status" value="2"/>
</dbReference>
<evidence type="ECO:0000313" key="12">
    <source>
        <dbReference type="EMBL" id="KAA0148048.1"/>
    </source>
</evidence>
<dbReference type="FunFam" id="3.60.20.10:FF:000006">
    <property type="entry name" value="Glutamine--fructose-6-phosphate aminotransferase [isomerizing]"/>
    <property type="match status" value="1"/>
</dbReference>
<keyword evidence="7" id="KW-0808">Transferase</keyword>
<evidence type="ECO:0000256" key="7">
    <source>
        <dbReference type="ARBA" id="ARBA00022679"/>
    </source>
</evidence>
<dbReference type="InterPro" id="IPR046348">
    <property type="entry name" value="SIS_dom_sf"/>
</dbReference>
<dbReference type="GO" id="GO:0006002">
    <property type="term" value="P:fructose 6-phosphate metabolic process"/>
    <property type="evidence" value="ECO:0007669"/>
    <property type="project" value="TreeGrafter"/>
</dbReference>
<dbReference type="InterPro" id="IPR035466">
    <property type="entry name" value="GlmS/AgaS_SIS"/>
</dbReference>
<dbReference type="InterPro" id="IPR017932">
    <property type="entry name" value="GATase_2_dom"/>
</dbReference>
<dbReference type="PROSITE" id="PS51278">
    <property type="entry name" value="GATASE_TYPE_2"/>
    <property type="match status" value="1"/>
</dbReference>
<dbReference type="InterPro" id="IPR047084">
    <property type="entry name" value="GFAT_N"/>
</dbReference>
<evidence type="ECO:0000313" key="15">
    <source>
        <dbReference type="Proteomes" id="UP000323011"/>
    </source>
</evidence>
<dbReference type="CDD" id="cd00714">
    <property type="entry name" value="GFAT"/>
    <property type="match status" value="1"/>
</dbReference>
<dbReference type="EMBL" id="VLTN01000058">
    <property type="protein sequence ID" value="KAA0148048.1"/>
    <property type="molecule type" value="Genomic_DNA"/>
</dbReference>
<dbReference type="InterPro" id="IPR035490">
    <property type="entry name" value="GlmS/FrlB_SIS"/>
</dbReference>
<dbReference type="PANTHER" id="PTHR10937:SF0">
    <property type="entry name" value="GLUTAMINE--FRUCTOSE-6-PHOSPHATE TRANSAMINASE (ISOMERIZING)"/>
    <property type="match status" value="1"/>
</dbReference>
<dbReference type="NCBIfam" id="NF001484">
    <property type="entry name" value="PRK00331.1"/>
    <property type="match status" value="1"/>
</dbReference>
<keyword evidence="9" id="KW-0315">Glutamine amidotransferase</keyword>
<dbReference type="OrthoDB" id="15235at2759"/>
<dbReference type="EMBL" id="VLTO01000009">
    <property type="protein sequence ID" value="KAA0176264.1"/>
    <property type="molecule type" value="Genomic_DNA"/>
</dbReference>
<dbReference type="GO" id="GO:0004360">
    <property type="term" value="F:glutamine-fructose-6-phosphate transaminase (isomerizing) activity"/>
    <property type="evidence" value="ECO:0007669"/>
    <property type="project" value="UniProtKB-EC"/>
</dbReference>
<dbReference type="Pfam" id="PF01380">
    <property type="entry name" value="SIS"/>
    <property type="match status" value="2"/>
</dbReference>
<evidence type="ECO:0000256" key="1">
    <source>
        <dbReference type="ARBA" id="ARBA00001031"/>
    </source>
</evidence>
<dbReference type="AlphaFoldDB" id="A0A5A8EG82"/>
<feature type="domain" description="Glutamine amidotransferase type-2" evidence="10">
    <location>
        <begin position="2"/>
        <end position="245"/>
    </location>
</feature>
<proteinExistence type="inferred from homology"/>
<evidence type="ECO:0000256" key="4">
    <source>
        <dbReference type="ARBA" id="ARBA00016090"/>
    </source>
</evidence>
<dbReference type="Proteomes" id="UP000322899">
    <property type="component" value="Unassembled WGS sequence"/>
</dbReference>
<keyword evidence="5" id="KW-0963">Cytoplasm</keyword>
<evidence type="ECO:0000313" key="14">
    <source>
        <dbReference type="Proteomes" id="UP000322899"/>
    </source>
</evidence>
<dbReference type="HAMAP" id="MF_00164">
    <property type="entry name" value="GlmS"/>
    <property type="match status" value="1"/>
</dbReference>
<keyword evidence="15" id="KW-1185">Reference proteome</keyword>
<accession>A0A5A8EG82</accession>
<evidence type="ECO:0000259" key="10">
    <source>
        <dbReference type="PROSITE" id="PS51278"/>
    </source>
</evidence>
<dbReference type="FunFam" id="3.40.50.10490:FF:000001">
    <property type="entry name" value="Glutamine--fructose-6-phosphate aminotransferase [isomerizing]"/>
    <property type="match status" value="1"/>
</dbReference>
<name>A0A5A8EG82_CAFRO</name>
<evidence type="ECO:0000256" key="2">
    <source>
        <dbReference type="ARBA" id="ARBA00004496"/>
    </source>
</evidence>
<evidence type="ECO:0000256" key="8">
    <source>
        <dbReference type="ARBA" id="ARBA00022737"/>
    </source>
</evidence>
<feature type="domain" description="SIS" evidence="11">
    <location>
        <begin position="320"/>
        <end position="459"/>
    </location>
</feature>
<keyword evidence="6" id="KW-0032">Aminotransferase</keyword>
<dbReference type="Proteomes" id="UP000323011">
    <property type="component" value="Unassembled WGS sequence"/>
</dbReference>
<dbReference type="PANTHER" id="PTHR10937">
    <property type="entry name" value="GLUCOSAMINE--FRUCTOSE-6-PHOSPHATE AMINOTRANSFERASE, ISOMERIZING"/>
    <property type="match status" value="1"/>
</dbReference>
<evidence type="ECO:0000256" key="9">
    <source>
        <dbReference type="ARBA" id="ARBA00022962"/>
    </source>
</evidence>
<keyword evidence="8" id="KW-0677">Repeat</keyword>
<gene>
    <name evidence="13" type="ORF">FNF27_02321</name>
    <name evidence="12" type="ORF">FNF29_06991</name>
</gene>
<evidence type="ECO:0000313" key="13">
    <source>
        <dbReference type="EMBL" id="KAA0176264.1"/>
    </source>
</evidence>
<dbReference type="GO" id="GO:0006047">
    <property type="term" value="P:UDP-N-acetylglucosamine metabolic process"/>
    <property type="evidence" value="ECO:0007669"/>
    <property type="project" value="TreeGrafter"/>
</dbReference>
<dbReference type="CDD" id="cd05009">
    <property type="entry name" value="SIS_GlmS_GlmD_2"/>
    <property type="match status" value="1"/>
</dbReference>
<comment type="caution">
    <text evidence="13">The sequence shown here is derived from an EMBL/GenBank/DDBJ whole genome shotgun (WGS) entry which is preliminary data.</text>
</comment>
<dbReference type="InterPro" id="IPR005855">
    <property type="entry name" value="GFAT"/>
</dbReference>
<dbReference type="GO" id="GO:0097367">
    <property type="term" value="F:carbohydrate derivative binding"/>
    <property type="evidence" value="ECO:0007669"/>
    <property type="project" value="InterPro"/>
</dbReference>
<evidence type="ECO:0000256" key="5">
    <source>
        <dbReference type="ARBA" id="ARBA00022490"/>
    </source>
</evidence>
<reference evidence="14 15" key="1">
    <citation type="submission" date="2019-07" db="EMBL/GenBank/DDBJ databases">
        <title>Genomes of Cafeteria roenbergensis.</title>
        <authorList>
            <person name="Fischer M.G."/>
            <person name="Hackl T."/>
            <person name="Roman M."/>
        </authorList>
    </citation>
    <scope>NUCLEOTIDE SEQUENCE [LARGE SCALE GENOMIC DNA]</scope>
    <source>
        <strain evidence="12 15">BVI</strain>
        <strain evidence="13 14">E4-10P</strain>
    </source>
</reference>
<dbReference type="PROSITE" id="PS51464">
    <property type="entry name" value="SIS"/>
    <property type="match status" value="2"/>
</dbReference>
<dbReference type="EC" id="2.6.1.16" evidence="3"/>
<evidence type="ECO:0000256" key="3">
    <source>
        <dbReference type="ARBA" id="ARBA00012916"/>
    </source>
</evidence>
<dbReference type="SUPFAM" id="SSF56235">
    <property type="entry name" value="N-terminal nucleophile aminohydrolases (Ntn hydrolases)"/>
    <property type="match status" value="1"/>
</dbReference>
<feature type="domain" description="SIS" evidence="11">
    <location>
        <begin position="492"/>
        <end position="634"/>
    </location>
</feature>
<evidence type="ECO:0000259" key="11">
    <source>
        <dbReference type="PROSITE" id="PS51464"/>
    </source>
</evidence>
<dbReference type="InterPro" id="IPR001347">
    <property type="entry name" value="SIS_dom"/>
</dbReference>
<protein>
    <recommendedName>
        <fullName evidence="4">Glutamine--fructose-6-phosphate aminotransferase [isomerizing]</fullName>
        <ecNumber evidence="3">2.6.1.16</ecNumber>
    </recommendedName>
</protein>
<dbReference type="Gene3D" id="3.60.20.10">
    <property type="entry name" value="Glutamine Phosphoribosylpyrophosphate, subunit 1, domain 1"/>
    <property type="match status" value="1"/>
</dbReference>